<dbReference type="RefSeq" id="WP_200696805.1">
    <property type="nucleotide sequence ID" value="NZ_BAAAYA010000008.1"/>
</dbReference>
<gene>
    <name evidence="2" type="ORF">ACFO3R_24775</name>
</gene>
<protein>
    <recommendedName>
        <fullName evidence="4">Secreted protein</fullName>
    </recommendedName>
</protein>
<dbReference type="Proteomes" id="UP001595871">
    <property type="component" value="Unassembled WGS sequence"/>
</dbReference>
<organism evidence="2 3">
    <name type="scientific">Streptomyces flavovirens</name>
    <dbReference type="NCBI Taxonomy" id="52258"/>
    <lineage>
        <taxon>Bacteria</taxon>
        <taxon>Bacillati</taxon>
        <taxon>Actinomycetota</taxon>
        <taxon>Actinomycetes</taxon>
        <taxon>Kitasatosporales</taxon>
        <taxon>Streptomycetaceae</taxon>
        <taxon>Streptomyces</taxon>
    </lineage>
</organism>
<evidence type="ECO:0000313" key="2">
    <source>
        <dbReference type="EMBL" id="MFC4189576.1"/>
    </source>
</evidence>
<name>A0ABV8N9X9_9ACTN</name>
<accession>A0ABV8N9X9</accession>
<keyword evidence="3" id="KW-1185">Reference proteome</keyword>
<evidence type="ECO:0000313" key="3">
    <source>
        <dbReference type="Proteomes" id="UP001595871"/>
    </source>
</evidence>
<feature type="transmembrane region" description="Helical" evidence="1">
    <location>
        <begin position="6"/>
        <end position="30"/>
    </location>
</feature>
<reference evidence="3" key="1">
    <citation type="journal article" date="2019" name="Int. J. Syst. Evol. Microbiol.">
        <title>The Global Catalogue of Microorganisms (GCM) 10K type strain sequencing project: providing services to taxonomists for standard genome sequencing and annotation.</title>
        <authorList>
            <consortium name="The Broad Institute Genomics Platform"/>
            <consortium name="The Broad Institute Genome Sequencing Center for Infectious Disease"/>
            <person name="Wu L."/>
            <person name="Ma J."/>
        </authorList>
    </citation>
    <scope>NUCLEOTIDE SEQUENCE [LARGE SCALE GENOMIC DNA]</scope>
    <source>
        <strain evidence="3">CCM 3243</strain>
    </source>
</reference>
<sequence length="66" mass="6941">MPTLNLTLVLFVGLLLVLVFVLFMAGLAYVTHRHPRLEKPLTVAFGGGALLVAVVAVLVAVVALTT</sequence>
<proteinExistence type="predicted"/>
<keyword evidence="1" id="KW-0812">Transmembrane</keyword>
<evidence type="ECO:0000256" key="1">
    <source>
        <dbReference type="SAM" id="Phobius"/>
    </source>
</evidence>
<feature type="transmembrane region" description="Helical" evidence="1">
    <location>
        <begin position="42"/>
        <end position="64"/>
    </location>
</feature>
<keyword evidence="1" id="KW-1133">Transmembrane helix</keyword>
<dbReference type="EMBL" id="JBHSCF010000043">
    <property type="protein sequence ID" value="MFC4189576.1"/>
    <property type="molecule type" value="Genomic_DNA"/>
</dbReference>
<keyword evidence="1" id="KW-0472">Membrane</keyword>
<comment type="caution">
    <text evidence="2">The sequence shown here is derived from an EMBL/GenBank/DDBJ whole genome shotgun (WGS) entry which is preliminary data.</text>
</comment>
<evidence type="ECO:0008006" key="4">
    <source>
        <dbReference type="Google" id="ProtNLM"/>
    </source>
</evidence>